<evidence type="ECO:0000256" key="5">
    <source>
        <dbReference type="ARBA" id="ARBA00022692"/>
    </source>
</evidence>
<keyword evidence="11" id="KW-0150">Chloroplast</keyword>
<dbReference type="GO" id="GO:0009535">
    <property type="term" value="C:chloroplast thylakoid membrane"/>
    <property type="evidence" value="ECO:0007669"/>
    <property type="project" value="UniProtKB-SubCell"/>
</dbReference>
<reference evidence="11" key="1">
    <citation type="journal article" date="2017" name="J. Phycol.">
        <title>Comparative DNA sequence analyses of Pyramimonas parkeae (Prasinophyceae) chloroplast genomes.</title>
        <authorList>
            <person name="Satjarak A."/>
            <person name="Graham L.E."/>
        </authorList>
    </citation>
    <scope>NUCLEOTIDE SEQUENCE</scope>
    <source>
        <strain evidence="11">NIES254</strain>
    </source>
</reference>
<dbReference type="AlphaFoldDB" id="A0A1P8AJL7"/>
<dbReference type="PANTHER" id="PTHR33288:SF4">
    <property type="entry name" value="PHOTOSYSTEM I ASSEMBLY PROTEIN YCF4"/>
    <property type="match status" value="1"/>
</dbReference>
<keyword evidence="8 10" id="KW-0472">Membrane</keyword>
<evidence type="ECO:0000256" key="3">
    <source>
        <dbReference type="ARBA" id="ARBA00015395"/>
    </source>
</evidence>
<evidence type="ECO:0000256" key="1">
    <source>
        <dbReference type="ARBA" id="ARBA00002862"/>
    </source>
</evidence>
<evidence type="ECO:0000256" key="7">
    <source>
        <dbReference type="ARBA" id="ARBA00023078"/>
    </source>
</evidence>
<evidence type="ECO:0000256" key="2">
    <source>
        <dbReference type="ARBA" id="ARBA00008198"/>
    </source>
</evidence>
<keyword evidence="6 10" id="KW-1133">Transmembrane helix</keyword>
<protein>
    <recommendedName>
        <fullName evidence="3 10">Photosystem I assembly protein Ycf4</fullName>
    </recommendedName>
</protein>
<accession>A0A1P8AJL7</accession>
<evidence type="ECO:0000256" key="9">
    <source>
        <dbReference type="ARBA" id="ARBA00046286"/>
    </source>
</evidence>
<dbReference type="NCBIfam" id="NF002712">
    <property type="entry name" value="PRK02542.1"/>
    <property type="match status" value="1"/>
</dbReference>
<evidence type="ECO:0000256" key="6">
    <source>
        <dbReference type="ARBA" id="ARBA00022989"/>
    </source>
</evidence>
<dbReference type="InterPro" id="IPR003359">
    <property type="entry name" value="PSI_Ycf4_assembly"/>
</dbReference>
<comment type="subcellular location">
    <subcellularLocation>
        <location evidence="9">Plastid thylakoid membrane</location>
        <topology evidence="9">Multi-pass membrane protein</topology>
    </subcellularLocation>
    <subcellularLocation>
        <location evidence="10">Plastid</location>
        <location evidence="10">Chloroplast thylakoid membrane</location>
        <topology evidence="10">Multi-pass membrane protein</topology>
    </subcellularLocation>
</comment>
<gene>
    <name evidence="10 11" type="primary">ycf4</name>
</gene>
<feature type="transmembrane region" description="Helical" evidence="10">
    <location>
        <begin position="23"/>
        <end position="44"/>
    </location>
</feature>
<keyword evidence="7 10" id="KW-0793">Thylakoid</keyword>
<geneLocation type="chloroplast" evidence="11"/>
<feature type="transmembrane region" description="Helical" evidence="10">
    <location>
        <begin position="64"/>
        <end position="89"/>
    </location>
</feature>
<keyword evidence="4 10" id="KW-0602">Photosynthesis</keyword>
<dbReference type="EMBL" id="KX013546">
    <property type="protein sequence ID" value="ANA57001.1"/>
    <property type="molecule type" value="Genomic_DNA"/>
</dbReference>
<evidence type="ECO:0000256" key="8">
    <source>
        <dbReference type="ARBA" id="ARBA00023136"/>
    </source>
</evidence>
<dbReference type="PANTHER" id="PTHR33288">
    <property type="match status" value="1"/>
</dbReference>
<dbReference type="GO" id="GO:0015979">
    <property type="term" value="P:photosynthesis"/>
    <property type="evidence" value="ECO:0007669"/>
    <property type="project" value="UniProtKB-UniRule"/>
</dbReference>
<comment type="similarity">
    <text evidence="2 10">Belongs to the Ycf4 family.</text>
</comment>
<evidence type="ECO:0000256" key="4">
    <source>
        <dbReference type="ARBA" id="ARBA00022531"/>
    </source>
</evidence>
<dbReference type="GO" id="GO:0009522">
    <property type="term" value="C:photosystem I"/>
    <property type="evidence" value="ECO:0007669"/>
    <property type="project" value="InterPro"/>
</dbReference>
<organism evidence="11">
    <name type="scientific">Pyramimonas parkeae</name>
    <dbReference type="NCBI Taxonomy" id="36894"/>
    <lineage>
        <taxon>Eukaryota</taxon>
        <taxon>Viridiplantae</taxon>
        <taxon>Chlorophyta</taxon>
        <taxon>Pyramimonadophyceae</taxon>
        <taxon>Pyramimonadales</taxon>
        <taxon>Pyramimonadaceae</taxon>
        <taxon>Pyramimonas</taxon>
        <taxon>Pyramimonas subgen. Trichocystis</taxon>
    </lineage>
</organism>
<evidence type="ECO:0000256" key="10">
    <source>
        <dbReference type="HAMAP-Rule" id="MF_00437"/>
    </source>
</evidence>
<sequence>MVNFSDDLVFREQVIGSRRLSNYWWATLLFFGATCFFTVGLSSYLGFNLLPFLNAKGIIFFPQGLVMCFYGILAFLLSIYLWLIIFWSIGEGYNEFNKKEGTMCIFRWGFPGKNRRVQLTYFLKDIEAIRVELKEGWNPRRILYIRVKGRPEIPLTRIGQPMTVGEIEKKAAQLASFLQVSIEGLN</sequence>
<keyword evidence="11" id="KW-0934">Plastid</keyword>
<proteinExistence type="inferred from homology"/>
<name>A0A1P8AJL7_9CHLO</name>
<dbReference type="HAMAP" id="MF_00437">
    <property type="entry name" value="Ycf4"/>
    <property type="match status" value="1"/>
</dbReference>
<keyword evidence="5 10" id="KW-0812">Transmembrane</keyword>
<comment type="function">
    <text evidence="1 10">Seems to be required for the assembly of the photosystem I complex.</text>
</comment>
<dbReference type="Pfam" id="PF02392">
    <property type="entry name" value="Ycf4"/>
    <property type="match status" value="1"/>
</dbReference>
<evidence type="ECO:0000313" key="11">
    <source>
        <dbReference type="EMBL" id="ANA57001.1"/>
    </source>
</evidence>